<dbReference type="GeneID" id="94433815"/>
<dbReference type="PRINTS" id="PR00108">
    <property type="entry name" value="THYMDSNTHASE"/>
</dbReference>
<dbReference type="GO" id="GO:0005739">
    <property type="term" value="C:mitochondrion"/>
    <property type="evidence" value="ECO:0007669"/>
    <property type="project" value="TreeGrafter"/>
</dbReference>
<dbReference type="InterPro" id="IPR036926">
    <property type="entry name" value="Thymidate_synth/dCMP_Mease_sf"/>
</dbReference>
<evidence type="ECO:0000256" key="3">
    <source>
        <dbReference type="ARBA" id="ARBA00022679"/>
    </source>
</evidence>
<dbReference type="EC" id="2.1.1.45" evidence="1"/>
<dbReference type="NCBIfam" id="TIGR03284">
    <property type="entry name" value="thym_sym"/>
    <property type="match status" value="1"/>
</dbReference>
<keyword evidence="6" id="KW-1185">Reference proteome</keyword>
<dbReference type="OrthoDB" id="766at2759"/>
<dbReference type="GO" id="GO:0006231">
    <property type="term" value="P:dTMP biosynthetic process"/>
    <property type="evidence" value="ECO:0007669"/>
    <property type="project" value="InterPro"/>
</dbReference>
<accession>A0A2C6KG83</accession>
<keyword evidence="2" id="KW-0489">Methyltransferase</keyword>
<feature type="domain" description="Thymidylate synthase/dCMP hydroxymethylase" evidence="4">
    <location>
        <begin position="1"/>
        <end position="128"/>
    </location>
</feature>
<dbReference type="AlphaFoldDB" id="A0A2C6KG83"/>
<evidence type="ECO:0000313" key="6">
    <source>
        <dbReference type="Proteomes" id="UP000221165"/>
    </source>
</evidence>
<dbReference type="RefSeq" id="XP_067917420.1">
    <property type="nucleotide sequence ID" value="XM_068070604.1"/>
</dbReference>
<name>A0A2C6KG83_9APIC</name>
<dbReference type="VEuPathDB" id="ToxoDB:CSUI_010501"/>
<dbReference type="PANTHER" id="PTHR11548:SF2">
    <property type="entry name" value="THYMIDYLATE SYNTHASE"/>
    <property type="match status" value="1"/>
</dbReference>
<dbReference type="PANTHER" id="PTHR11548">
    <property type="entry name" value="THYMIDYLATE SYNTHASE 1"/>
    <property type="match status" value="1"/>
</dbReference>
<dbReference type="GO" id="GO:0004799">
    <property type="term" value="F:thymidylate synthase activity"/>
    <property type="evidence" value="ECO:0007669"/>
    <property type="project" value="UniProtKB-EC"/>
</dbReference>
<evidence type="ECO:0000256" key="2">
    <source>
        <dbReference type="ARBA" id="ARBA00022603"/>
    </source>
</evidence>
<gene>
    <name evidence="5" type="ORF">CSUI_010501</name>
</gene>
<dbReference type="SUPFAM" id="SSF55831">
    <property type="entry name" value="Thymidylate synthase/dCMP hydroxymethylase"/>
    <property type="match status" value="1"/>
</dbReference>
<dbReference type="InterPro" id="IPR000398">
    <property type="entry name" value="Thymidylate_synthase"/>
</dbReference>
<dbReference type="EMBL" id="MIGC01007598">
    <property type="protein sequence ID" value="PHJ15688.1"/>
    <property type="molecule type" value="Genomic_DNA"/>
</dbReference>
<dbReference type="Pfam" id="PF00303">
    <property type="entry name" value="Thymidylat_synt"/>
    <property type="match status" value="1"/>
</dbReference>
<protein>
    <recommendedName>
        <fullName evidence="1">thymidylate synthase</fullName>
        <ecNumber evidence="1">2.1.1.45</ecNumber>
    </recommendedName>
</protein>
<reference evidence="5 6" key="1">
    <citation type="journal article" date="2017" name="Int. J. Parasitol.">
        <title>The genome of the protozoan parasite Cystoisospora suis and a reverse vaccinology approach to identify vaccine candidates.</title>
        <authorList>
            <person name="Palmieri N."/>
            <person name="Shrestha A."/>
            <person name="Ruttkowski B."/>
            <person name="Beck T."/>
            <person name="Vogl C."/>
            <person name="Tomley F."/>
            <person name="Blake D.P."/>
            <person name="Joachim A."/>
        </authorList>
    </citation>
    <scope>NUCLEOTIDE SEQUENCE [LARGE SCALE GENOMIC DNA]</scope>
    <source>
        <strain evidence="5 6">Wien I</strain>
    </source>
</reference>
<organism evidence="5 6">
    <name type="scientific">Cystoisospora suis</name>
    <dbReference type="NCBI Taxonomy" id="483139"/>
    <lineage>
        <taxon>Eukaryota</taxon>
        <taxon>Sar</taxon>
        <taxon>Alveolata</taxon>
        <taxon>Apicomplexa</taxon>
        <taxon>Conoidasida</taxon>
        <taxon>Coccidia</taxon>
        <taxon>Eucoccidiorida</taxon>
        <taxon>Eimeriorina</taxon>
        <taxon>Sarcocystidae</taxon>
        <taxon>Cystoisospora</taxon>
    </lineage>
</organism>
<comment type="caution">
    <text evidence="5">The sequence shown here is derived from an EMBL/GenBank/DDBJ whole genome shotgun (WGS) entry which is preliminary data.</text>
</comment>
<sequence>MALPPCHLLCQFYVDVRSRELSCLMYQRSCDVGLGVPFNIASYSLLTIMIAHVCQLKPKEFIHIMGNTHIYLNHKEAMKEQISRTPRPFPTLQIRNAQHIKEIDDFKAENFELTGYTPHGKILMEMAV</sequence>
<dbReference type="GO" id="GO:0032259">
    <property type="term" value="P:methylation"/>
    <property type="evidence" value="ECO:0007669"/>
    <property type="project" value="UniProtKB-KW"/>
</dbReference>
<dbReference type="InterPro" id="IPR045097">
    <property type="entry name" value="Thymidate_synth/dCMP_Mease"/>
</dbReference>
<evidence type="ECO:0000256" key="1">
    <source>
        <dbReference type="ARBA" id="ARBA00011947"/>
    </source>
</evidence>
<keyword evidence="3" id="KW-0808">Transferase</keyword>
<dbReference type="GO" id="GO:0005829">
    <property type="term" value="C:cytosol"/>
    <property type="evidence" value="ECO:0007669"/>
    <property type="project" value="TreeGrafter"/>
</dbReference>
<dbReference type="Gene3D" id="3.30.572.10">
    <property type="entry name" value="Thymidylate synthase/dCMP hydroxymethylase domain"/>
    <property type="match status" value="1"/>
</dbReference>
<evidence type="ECO:0000313" key="5">
    <source>
        <dbReference type="EMBL" id="PHJ15688.1"/>
    </source>
</evidence>
<evidence type="ECO:0000259" key="4">
    <source>
        <dbReference type="Pfam" id="PF00303"/>
    </source>
</evidence>
<dbReference type="InterPro" id="IPR023451">
    <property type="entry name" value="Thymidate_synth/dCMP_Mease_dom"/>
</dbReference>
<dbReference type="Proteomes" id="UP000221165">
    <property type="component" value="Unassembled WGS sequence"/>
</dbReference>
<proteinExistence type="predicted"/>